<dbReference type="AlphaFoldDB" id="A0A0F9CE70"/>
<feature type="transmembrane region" description="Helical" evidence="1">
    <location>
        <begin position="64"/>
        <end position="86"/>
    </location>
</feature>
<sequence length="94" mass="10361">MNDCPVEENNRSCQNTLLLGKIAKGVENIEEDMRTMNINMYGPPGSTNGGVAGEVRKNSMFRKIAVWIFSFGGLGTGGFVGIPKLIKFFERFVN</sequence>
<reference evidence="2" key="1">
    <citation type="journal article" date="2015" name="Nature">
        <title>Complex archaea that bridge the gap between prokaryotes and eukaryotes.</title>
        <authorList>
            <person name="Spang A."/>
            <person name="Saw J.H."/>
            <person name="Jorgensen S.L."/>
            <person name="Zaremba-Niedzwiedzka K."/>
            <person name="Martijn J."/>
            <person name="Lind A.E."/>
            <person name="van Eijk R."/>
            <person name="Schleper C."/>
            <person name="Guy L."/>
            <person name="Ettema T.J."/>
        </authorList>
    </citation>
    <scope>NUCLEOTIDE SEQUENCE</scope>
</reference>
<evidence type="ECO:0000256" key="1">
    <source>
        <dbReference type="SAM" id="Phobius"/>
    </source>
</evidence>
<name>A0A0F9CE70_9ZZZZ</name>
<gene>
    <name evidence="2" type="ORF">LCGC14_2620560</name>
</gene>
<keyword evidence="1" id="KW-0812">Transmembrane</keyword>
<keyword evidence="1" id="KW-1133">Transmembrane helix</keyword>
<organism evidence="2">
    <name type="scientific">marine sediment metagenome</name>
    <dbReference type="NCBI Taxonomy" id="412755"/>
    <lineage>
        <taxon>unclassified sequences</taxon>
        <taxon>metagenomes</taxon>
        <taxon>ecological metagenomes</taxon>
    </lineage>
</organism>
<proteinExistence type="predicted"/>
<protein>
    <submittedName>
        <fullName evidence="2">Uncharacterized protein</fullName>
    </submittedName>
</protein>
<accession>A0A0F9CE70</accession>
<keyword evidence="1" id="KW-0472">Membrane</keyword>
<dbReference type="EMBL" id="LAZR01044712">
    <property type="protein sequence ID" value="KKL03991.1"/>
    <property type="molecule type" value="Genomic_DNA"/>
</dbReference>
<evidence type="ECO:0000313" key="2">
    <source>
        <dbReference type="EMBL" id="KKL03991.1"/>
    </source>
</evidence>
<comment type="caution">
    <text evidence="2">The sequence shown here is derived from an EMBL/GenBank/DDBJ whole genome shotgun (WGS) entry which is preliminary data.</text>
</comment>